<evidence type="ECO:0000313" key="1">
    <source>
        <dbReference type="EMBL" id="PZD74956.1"/>
    </source>
</evidence>
<protein>
    <submittedName>
        <fullName evidence="1">Uncharacterized protein</fullName>
    </submittedName>
</protein>
<comment type="caution">
    <text evidence="1">The sequence shown here is derived from an EMBL/GenBank/DDBJ whole genome shotgun (WGS) entry which is preliminary data.</text>
</comment>
<proteinExistence type="predicted"/>
<organism evidence="1 2">
    <name type="scientific">Acaryochloris thomasi RCC1774</name>
    <dbReference type="NCBI Taxonomy" id="1764569"/>
    <lineage>
        <taxon>Bacteria</taxon>
        <taxon>Bacillati</taxon>
        <taxon>Cyanobacteriota</taxon>
        <taxon>Cyanophyceae</taxon>
        <taxon>Acaryochloridales</taxon>
        <taxon>Acaryochloridaceae</taxon>
        <taxon>Acaryochloris</taxon>
        <taxon>Acaryochloris thomasi</taxon>
    </lineage>
</organism>
<dbReference type="OrthoDB" id="488813at2"/>
<name>A0A2W1JNZ2_9CYAN</name>
<accession>A0A2W1JNZ2</accession>
<gene>
    <name evidence="1" type="ORF">C1752_00680</name>
</gene>
<reference evidence="1 2" key="1">
    <citation type="journal article" date="2018" name="Sci. Rep.">
        <title>A novel species of the marine cyanobacterium Acaryochloris with a unique pigment content and lifestyle.</title>
        <authorList>
            <person name="Partensky F."/>
            <person name="Six C."/>
            <person name="Ratin M."/>
            <person name="Garczarek L."/>
            <person name="Vaulot D."/>
            <person name="Probert I."/>
            <person name="Calteau A."/>
            <person name="Gourvil P."/>
            <person name="Marie D."/>
            <person name="Grebert T."/>
            <person name="Bouchier C."/>
            <person name="Le Panse S."/>
            <person name="Gachenot M."/>
            <person name="Rodriguez F."/>
            <person name="Garrido J.L."/>
        </authorList>
    </citation>
    <scope>NUCLEOTIDE SEQUENCE [LARGE SCALE GENOMIC DNA]</scope>
    <source>
        <strain evidence="1 2">RCC1774</strain>
    </source>
</reference>
<sequence>MPGLVGFLLIVIYVGGGWKFWSGFNRTNFSQNRAVLTLLWPIMLPSSKSYRQNFMKALKS</sequence>
<dbReference type="Proteomes" id="UP000248857">
    <property type="component" value="Unassembled WGS sequence"/>
</dbReference>
<dbReference type="RefSeq" id="WP_110984663.1">
    <property type="nucleotide sequence ID" value="NZ_CAWNWM010000002.1"/>
</dbReference>
<dbReference type="EMBL" id="PQWO01000002">
    <property type="protein sequence ID" value="PZD74956.1"/>
    <property type="molecule type" value="Genomic_DNA"/>
</dbReference>
<keyword evidence="2" id="KW-1185">Reference proteome</keyword>
<dbReference type="AlphaFoldDB" id="A0A2W1JNZ2"/>
<evidence type="ECO:0000313" key="2">
    <source>
        <dbReference type="Proteomes" id="UP000248857"/>
    </source>
</evidence>